<dbReference type="Pfam" id="PF11951">
    <property type="entry name" value="Fungal_trans_2"/>
    <property type="match status" value="1"/>
</dbReference>
<dbReference type="InterPro" id="IPR021858">
    <property type="entry name" value="Fun_TF"/>
</dbReference>
<comment type="subcellular location">
    <subcellularLocation>
        <location evidence="1">Nucleus</location>
    </subcellularLocation>
</comment>
<name>A0A9P9EBL8_9HYPO</name>
<dbReference type="PROSITE" id="PS50048">
    <property type="entry name" value="ZN2_CY6_FUNGAL_2"/>
    <property type="match status" value="1"/>
</dbReference>
<dbReference type="Gene3D" id="4.10.240.10">
    <property type="entry name" value="Zn(2)-C6 fungal-type DNA-binding domain"/>
    <property type="match status" value="1"/>
</dbReference>
<dbReference type="GO" id="GO:0005634">
    <property type="term" value="C:nucleus"/>
    <property type="evidence" value="ECO:0007669"/>
    <property type="project" value="UniProtKB-SubCell"/>
</dbReference>
<dbReference type="PANTHER" id="PTHR37534">
    <property type="entry name" value="TRANSCRIPTIONAL ACTIVATOR PROTEIN UGA3"/>
    <property type="match status" value="1"/>
</dbReference>
<dbReference type="OrthoDB" id="5418899at2759"/>
<organism evidence="4 5">
    <name type="scientific">Dactylonectria macrodidyma</name>
    <dbReference type="NCBI Taxonomy" id="307937"/>
    <lineage>
        <taxon>Eukaryota</taxon>
        <taxon>Fungi</taxon>
        <taxon>Dikarya</taxon>
        <taxon>Ascomycota</taxon>
        <taxon>Pezizomycotina</taxon>
        <taxon>Sordariomycetes</taxon>
        <taxon>Hypocreomycetidae</taxon>
        <taxon>Hypocreales</taxon>
        <taxon>Nectriaceae</taxon>
        <taxon>Dactylonectria</taxon>
    </lineage>
</organism>
<dbReference type="GO" id="GO:0000981">
    <property type="term" value="F:DNA-binding transcription factor activity, RNA polymerase II-specific"/>
    <property type="evidence" value="ECO:0007669"/>
    <property type="project" value="InterPro"/>
</dbReference>
<dbReference type="GO" id="GO:0000976">
    <property type="term" value="F:transcription cis-regulatory region binding"/>
    <property type="evidence" value="ECO:0007669"/>
    <property type="project" value="TreeGrafter"/>
</dbReference>
<dbReference type="PANTHER" id="PTHR37534:SF2">
    <property type="entry name" value="N-ACETYLTRANSFERASE DOMAIN-CONTAINING PROTEIN"/>
    <property type="match status" value="1"/>
</dbReference>
<dbReference type="GO" id="GO:0008270">
    <property type="term" value="F:zinc ion binding"/>
    <property type="evidence" value="ECO:0007669"/>
    <property type="project" value="InterPro"/>
</dbReference>
<dbReference type="CDD" id="cd00067">
    <property type="entry name" value="GAL4"/>
    <property type="match status" value="1"/>
</dbReference>
<dbReference type="SMART" id="SM00066">
    <property type="entry name" value="GAL4"/>
    <property type="match status" value="1"/>
</dbReference>
<dbReference type="Pfam" id="PF00172">
    <property type="entry name" value="Zn_clus"/>
    <property type="match status" value="1"/>
</dbReference>
<dbReference type="PROSITE" id="PS00463">
    <property type="entry name" value="ZN2_CY6_FUNGAL_1"/>
    <property type="match status" value="1"/>
</dbReference>
<proteinExistence type="predicted"/>
<dbReference type="InterPro" id="IPR001138">
    <property type="entry name" value="Zn2Cys6_DnaBD"/>
</dbReference>
<dbReference type="Proteomes" id="UP000738349">
    <property type="component" value="Unassembled WGS sequence"/>
</dbReference>
<evidence type="ECO:0000259" key="3">
    <source>
        <dbReference type="PROSITE" id="PS50048"/>
    </source>
</evidence>
<comment type="caution">
    <text evidence="4">The sequence shown here is derived from an EMBL/GenBank/DDBJ whole genome shotgun (WGS) entry which is preliminary data.</text>
</comment>
<dbReference type="SUPFAM" id="SSF57701">
    <property type="entry name" value="Zn2/Cys6 DNA-binding domain"/>
    <property type="match status" value="1"/>
</dbReference>
<evidence type="ECO:0000313" key="5">
    <source>
        <dbReference type="Proteomes" id="UP000738349"/>
    </source>
</evidence>
<evidence type="ECO:0000313" key="4">
    <source>
        <dbReference type="EMBL" id="KAH7134174.1"/>
    </source>
</evidence>
<protein>
    <recommendedName>
        <fullName evidence="3">Zn(2)-C6 fungal-type domain-containing protein</fullName>
    </recommendedName>
</protein>
<gene>
    <name evidence="4" type="ORF">EDB81DRAFT_803342</name>
</gene>
<dbReference type="EMBL" id="JAGMUV010000014">
    <property type="protein sequence ID" value="KAH7134174.1"/>
    <property type="molecule type" value="Genomic_DNA"/>
</dbReference>
<accession>A0A9P9EBL8</accession>
<dbReference type="GO" id="GO:0045944">
    <property type="term" value="P:positive regulation of transcription by RNA polymerase II"/>
    <property type="evidence" value="ECO:0007669"/>
    <property type="project" value="TreeGrafter"/>
</dbReference>
<evidence type="ECO:0000256" key="2">
    <source>
        <dbReference type="ARBA" id="ARBA00023242"/>
    </source>
</evidence>
<keyword evidence="5" id="KW-1185">Reference proteome</keyword>
<sequence>MIMPPADASLRPRACDYCRRLHRRCDLAEPECGLCRESGRPCHRTGKQFRFKRATQNMTFSRGQIWSAVPPIVDFRDETKLTGREYQVETEHRNLPLSSAVLGDVSVSPASTTSGLTPSTPPGQRQGLYAAFVTPSPFMTIERAWLLRDSIEPLLLQHFTNEVAWFFDFCDRERHFAVEVPHRARTCPPLLDAILAISSRHLSRVRKHIDPYLADRYYQRCLESLIPELGRIGSHCVDDLLAATVVLRLLEEFDVPISGLDKYQHSVGTRALLRSQTAQVPSATGLRRAASWAGLRQEIYGSLSTHQPPAMKASAELLSHLDSSQDDCAWANHAVSHCLEVLEFCFGETCKSTESFDTLLASNAQWDTDRSPSYDPLCFQTCPEHVEPRNPFWDIRLHSSWHVMGWQYRNLARFLLITHDPHVPRIGLRRQAALERMNDEARSMVKMICSIALSNPSTPTAMVVACMAVQVGGDLLEDPRERRAVLDMLVQLEITHGWPTKSVWSALAGIWPEAETTVDHREGQ</sequence>
<dbReference type="AlphaFoldDB" id="A0A9P9EBL8"/>
<reference evidence="4" key="1">
    <citation type="journal article" date="2021" name="Nat. Commun.">
        <title>Genetic determinants of endophytism in the Arabidopsis root mycobiome.</title>
        <authorList>
            <person name="Mesny F."/>
            <person name="Miyauchi S."/>
            <person name="Thiergart T."/>
            <person name="Pickel B."/>
            <person name="Atanasova L."/>
            <person name="Karlsson M."/>
            <person name="Huettel B."/>
            <person name="Barry K.W."/>
            <person name="Haridas S."/>
            <person name="Chen C."/>
            <person name="Bauer D."/>
            <person name="Andreopoulos W."/>
            <person name="Pangilinan J."/>
            <person name="LaButti K."/>
            <person name="Riley R."/>
            <person name="Lipzen A."/>
            <person name="Clum A."/>
            <person name="Drula E."/>
            <person name="Henrissat B."/>
            <person name="Kohler A."/>
            <person name="Grigoriev I.V."/>
            <person name="Martin F.M."/>
            <person name="Hacquard S."/>
        </authorList>
    </citation>
    <scope>NUCLEOTIDE SEQUENCE</scope>
    <source>
        <strain evidence="4">MPI-CAGE-AT-0147</strain>
    </source>
</reference>
<feature type="domain" description="Zn(2)-C6 fungal-type" evidence="3">
    <location>
        <begin position="14"/>
        <end position="42"/>
    </location>
</feature>
<evidence type="ECO:0000256" key="1">
    <source>
        <dbReference type="ARBA" id="ARBA00004123"/>
    </source>
</evidence>
<dbReference type="InterPro" id="IPR036864">
    <property type="entry name" value="Zn2-C6_fun-type_DNA-bd_sf"/>
</dbReference>
<keyword evidence="2" id="KW-0539">Nucleus</keyword>